<gene>
    <name evidence="4" type="primary">LOC109102122</name>
</gene>
<evidence type="ECO:0000256" key="3">
    <source>
        <dbReference type="SAM" id="Phobius"/>
    </source>
</evidence>
<dbReference type="RefSeq" id="XP_042626225.1">
    <property type="nucleotide sequence ID" value="XM_042770291.1"/>
</dbReference>
<dbReference type="OrthoDB" id="10036177at2759"/>
<dbReference type="PANTHER" id="PTHR22227">
    <property type="entry name" value="FAMILY WITH SEQUENCE SIMILARITY 122B ISOFORM X1"/>
    <property type="match status" value="1"/>
</dbReference>
<evidence type="ECO:0000256" key="2">
    <source>
        <dbReference type="SAM" id="MobiDB-lite"/>
    </source>
</evidence>
<dbReference type="Proteomes" id="UP001155660">
    <property type="component" value="Chromosome A14"/>
</dbReference>
<accession>A0A9Q9YV02</accession>
<dbReference type="AlphaFoldDB" id="A0A9Q9YV02"/>
<proteinExistence type="inferred from homology"/>
<reference evidence="4" key="1">
    <citation type="submission" date="2025-08" db="UniProtKB">
        <authorList>
            <consortium name="RefSeq"/>
        </authorList>
    </citation>
    <scope>IDENTIFICATION</scope>
    <source>
        <tissue evidence="4">Muscle</tissue>
    </source>
</reference>
<dbReference type="InterPro" id="IPR026716">
    <property type="entry name" value="PBIR1/2/3"/>
</dbReference>
<keyword evidence="3" id="KW-1133">Transmembrane helix</keyword>
<dbReference type="GO" id="GO:0004865">
    <property type="term" value="F:protein serine/threonine phosphatase inhibitor activity"/>
    <property type="evidence" value="ECO:0007669"/>
    <property type="project" value="InterPro"/>
</dbReference>
<evidence type="ECO:0000313" key="4">
    <source>
        <dbReference type="RefSeq" id="XP_042626225.1"/>
    </source>
</evidence>
<dbReference type="GeneID" id="109102122"/>
<sequence>MNNQAIMSQEKMELDLDIPSSLVQSDGHLRRSNSEPMINGLSDASQVFQREVLRSRRNSTTVVRPSVVPSSPVRVPSTRLQRIKQEEGVDVMNRETAHEREVQAAMQMSQSWEESLSLSDNDLEKSSSSSPKRIDFVPVSPAPSPTRGIGKKQCFSPSLQILVTSNGLTPSPVPSPTRRFSCPAGGVRARSTASGLVFWALSNAKVKWRQKASPRDSFREPPTCCPQRCLTCLNLTAAVCLHQIFWMGVSVASAPPQTLPPRWKECRPPPVTVPSRPFRTSPLSDPLSITDIRGGLGRFSGPFPLIYFYPNIAFLFFLNCPVMLHLKRGGRVFRVGQTLRARRDCGCFLHQLL</sequence>
<protein>
    <submittedName>
        <fullName evidence="4">Uncharacterized protein LOC109102122 isoform X1</fullName>
    </submittedName>
</protein>
<dbReference type="KEGG" id="ccar:109102122"/>
<keyword evidence="3" id="KW-0812">Transmembrane</keyword>
<dbReference type="PANTHER" id="PTHR22227:SF6">
    <property type="entry name" value="FAMILY WITH SEQUENCE SIMILARITY 122B ISOFORM X1"/>
    <property type="match status" value="1"/>
</dbReference>
<comment type="similarity">
    <text evidence="1">Belongs to the FAM122 family.</text>
</comment>
<name>A0A9Q9YV02_CYPCA</name>
<organism evidence="4">
    <name type="scientific">Cyprinus carpio</name>
    <name type="common">Common carp</name>
    <dbReference type="NCBI Taxonomy" id="7962"/>
    <lineage>
        <taxon>Eukaryota</taxon>
        <taxon>Metazoa</taxon>
        <taxon>Chordata</taxon>
        <taxon>Craniata</taxon>
        <taxon>Vertebrata</taxon>
        <taxon>Euteleostomi</taxon>
        <taxon>Actinopterygii</taxon>
        <taxon>Neopterygii</taxon>
        <taxon>Teleostei</taxon>
        <taxon>Ostariophysi</taxon>
        <taxon>Cypriniformes</taxon>
        <taxon>Cyprinidae</taxon>
        <taxon>Cyprininae</taxon>
        <taxon>Cyprinus</taxon>
    </lineage>
</organism>
<feature type="compositionally biased region" description="Low complexity" evidence="2">
    <location>
        <begin position="111"/>
        <end position="130"/>
    </location>
</feature>
<feature type="transmembrane region" description="Helical" evidence="3">
    <location>
        <begin position="306"/>
        <end position="324"/>
    </location>
</feature>
<evidence type="ECO:0000256" key="1">
    <source>
        <dbReference type="ARBA" id="ARBA00006725"/>
    </source>
</evidence>
<feature type="region of interest" description="Disordered" evidence="2">
    <location>
        <begin position="108"/>
        <end position="150"/>
    </location>
</feature>
<keyword evidence="3" id="KW-0472">Membrane</keyword>